<dbReference type="Proteomes" id="UP000245506">
    <property type="component" value="Unassembled WGS sequence"/>
</dbReference>
<evidence type="ECO:0000313" key="3">
    <source>
        <dbReference type="EMBL" id="PWQ95525.1"/>
    </source>
</evidence>
<proteinExistence type="predicted"/>
<feature type="signal peptide" evidence="1">
    <location>
        <begin position="1"/>
        <end position="20"/>
    </location>
</feature>
<evidence type="ECO:0000313" key="4">
    <source>
        <dbReference type="Proteomes" id="UP000245506"/>
    </source>
</evidence>
<dbReference type="NCBIfam" id="TIGR01451">
    <property type="entry name" value="B_ant_repeat"/>
    <property type="match status" value="1"/>
</dbReference>
<organism evidence="3 4">
    <name type="scientific">Leucothrix arctica</name>
    <dbReference type="NCBI Taxonomy" id="1481894"/>
    <lineage>
        <taxon>Bacteria</taxon>
        <taxon>Pseudomonadati</taxon>
        <taxon>Pseudomonadota</taxon>
        <taxon>Gammaproteobacteria</taxon>
        <taxon>Thiotrichales</taxon>
        <taxon>Thiotrichaceae</taxon>
        <taxon>Leucothrix</taxon>
    </lineage>
</organism>
<dbReference type="Pfam" id="PF26342">
    <property type="entry name" value="TP_1001_2nd"/>
    <property type="match status" value="1"/>
</dbReference>
<gene>
    <name evidence="3" type="ORF">DKT75_12130</name>
</gene>
<dbReference type="AlphaFoldDB" id="A0A317CA10"/>
<dbReference type="InterPro" id="IPR047589">
    <property type="entry name" value="DUF11_rpt"/>
</dbReference>
<feature type="chain" id="PRO_5016407950" description="TP-1001-like C-terminal domain-containing protein" evidence="1">
    <location>
        <begin position="21"/>
        <end position="665"/>
    </location>
</feature>
<keyword evidence="1" id="KW-0732">Signal</keyword>
<accession>A0A317CA10</accession>
<sequence>MIIRFFLLLITTLATQMAGAAAITPYLEMVKVSTVGSSWKTVPLDNSYSTPIIACTYNLPSSSDSDAVVRVQAAGSGFQVKVQKPIMSTAVTASDVYCTISEEGSYTYPIKYEAHKVSSANTNYGSNWSLAIMENVTASKVLTYDQPVVIGQVMTYNNDHFSVFWSTNCSSRSTPPTDAAVCVGKHTGQVVPATPFAEDLGYIIAEEAEYFMESANVKIALGADTIFGVGNSPDTYIYDLGREYTLATASQTAEDGGNGGWAVLYGSNPVSQDLNLAVEEDTVTGDTSRRHTSEQMAYWAIKPINHTSPRANLIINEVLYSAGTGLQEFVELYATTSGSIENYVVSGQDGVSQNVLLPELTVAAGDYVILHFGTGSDNTIGNVHHIYSNGSTAVLANTADDVVLFKPSILDVTDLQSLNSGIINGVPVDYVAYGSGGSIDPVPTSEAGVTVSWNAVDGARLDGTAAGQSISLTLNGTDTDTSVCWEHTTSGDASACPGYIITFDHDASAFINSQGQDNNFAPILALEKSVLTIYDPFNGASNPKAIPGSVLEYTITASNSGPAPADSNTIRITDMIPTGTKICVANSGYCIPPYFVDGSPSSGLSLGTVVYSTNNGSTYSSSTSAGGDGVDTSVTHVSAPTTGQFQPLTAGAASSFSFKFRVVVQ</sequence>
<dbReference type="InterPro" id="IPR058683">
    <property type="entry name" value="TP_1001-like_C"/>
</dbReference>
<feature type="domain" description="TP-1001-like C-terminal" evidence="2">
    <location>
        <begin position="311"/>
        <end position="380"/>
    </location>
</feature>
<protein>
    <recommendedName>
        <fullName evidence="2">TP-1001-like C-terminal domain-containing protein</fullName>
    </recommendedName>
</protein>
<evidence type="ECO:0000259" key="2">
    <source>
        <dbReference type="Pfam" id="PF26342"/>
    </source>
</evidence>
<comment type="caution">
    <text evidence="3">The sequence shown here is derived from an EMBL/GenBank/DDBJ whole genome shotgun (WGS) entry which is preliminary data.</text>
</comment>
<dbReference type="OrthoDB" id="28717at2"/>
<dbReference type="RefSeq" id="WP_109823704.1">
    <property type="nucleotide sequence ID" value="NZ_QGKL01000033.1"/>
</dbReference>
<evidence type="ECO:0000256" key="1">
    <source>
        <dbReference type="SAM" id="SignalP"/>
    </source>
</evidence>
<keyword evidence="4" id="KW-1185">Reference proteome</keyword>
<dbReference type="EMBL" id="QGKL01000033">
    <property type="protein sequence ID" value="PWQ95525.1"/>
    <property type="molecule type" value="Genomic_DNA"/>
</dbReference>
<reference evidence="3 4" key="1">
    <citation type="submission" date="2018-05" db="EMBL/GenBank/DDBJ databases">
        <title>Leucothrix arctica sp. nov., isolated from Arctic seawater.</title>
        <authorList>
            <person name="Choi A."/>
            <person name="Baek K."/>
        </authorList>
    </citation>
    <scope>NUCLEOTIDE SEQUENCE [LARGE SCALE GENOMIC DNA]</scope>
    <source>
        <strain evidence="3 4">IMCC9719</strain>
    </source>
</reference>
<name>A0A317CA10_9GAMM</name>